<protein>
    <recommendedName>
        <fullName evidence="4">Secreted protein</fullName>
    </recommendedName>
</protein>
<keyword evidence="2" id="KW-0732">Signal</keyword>
<proteinExistence type="predicted"/>
<feature type="region of interest" description="Disordered" evidence="1">
    <location>
        <begin position="35"/>
        <end position="65"/>
    </location>
</feature>
<evidence type="ECO:0000256" key="2">
    <source>
        <dbReference type="SAM" id="SignalP"/>
    </source>
</evidence>
<reference evidence="3" key="2">
    <citation type="submission" date="2020-07" db="EMBL/GenBank/DDBJ databases">
        <authorList>
            <person name="Vera ALvarez R."/>
            <person name="Arias-Moreno D.M."/>
            <person name="Jimenez-Jacinto V."/>
            <person name="Jimenez-Bremont J.F."/>
            <person name="Swaminathan K."/>
            <person name="Moose S.P."/>
            <person name="Guerrero-Gonzalez M.L."/>
            <person name="Marino-Ramirez L."/>
            <person name="Landsman D."/>
            <person name="Rodriguez-Kessler M."/>
            <person name="Delgado-Sanchez P."/>
        </authorList>
    </citation>
    <scope>NUCLEOTIDE SEQUENCE</scope>
    <source>
        <tissue evidence="3">Cladode</tissue>
    </source>
</reference>
<sequence>MCYLVLPMPRSMLLVSLCFPWLLLPLAPFSVHNARHGSGHPLQLEEAEKPLDSKSRKTRSWSRSGQWCCWKKDKGEEMKPQLQKSSTPPSNPLFFWLVGPSLDSLSVCFSHE</sequence>
<dbReference type="AlphaFoldDB" id="A0A7C9CBT9"/>
<organism evidence="3">
    <name type="scientific">Opuntia streptacantha</name>
    <name type="common">Prickly pear cactus</name>
    <name type="synonym">Opuntia cardona</name>
    <dbReference type="NCBI Taxonomy" id="393608"/>
    <lineage>
        <taxon>Eukaryota</taxon>
        <taxon>Viridiplantae</taxon>
        <taxon>Streptophyta</taxon>
        <taxon>Embryophyta</taxon>
        <taxon>Tracheophyta</taxon>
        <taxon>Spermatophyta</taxon>
        <taxon>Magnoliopsida</taxon>
        <taxon>eudicotyledons</taxon>
        <taxon>Gunneridae</taxon>
        <taxon>Pentapetalae</taxon>
        <taxon>Caryophyllales</taxon>
        <taxon>Cactineae</taxon>
        <taxon>Cactaceae</taxon>
        <taxon>Opuntioideae</taxon>
        <taxon>Opuntia</taxon>
    </lineage>
</organism>
<evidence type="ECO:0008006" key="4">
    <source>
        <dbReference type="Google" id="ProtNLM"/>
    </source>
</evidence>
<evidence type="ECO:0000256" key="1">
    <source>
        <dbReference type="SAM" id="MobiDB-lite"/>
    </source>
</evidence>
<accession>A0A7C9CBT9</accession>
<reference evidence="3" key="1">
    <citation type="journal article" date="2013" name="J. Plant Res.">
        <title>Effect of fungi and light on seed germination of three Opuntia species from semiarid lands of central Mexico.</title>
        <authorList>
            <person name="Delgado-Sanchez P."/>
            <person name="Jimenez-Bremont J.F."/>
            <person name="Guerrero-Gonzalez Mde L."/>
            <person name="Flores J."/>
        </authorList>
    </citation>
    <scope>NUCLEOTIDE SEQUENCE</scope>
    <source>
        <tissue evidence="3">Cladode</tissue>
    </source>
</reference>
<name>A0A7C9CBT9_OPUST</name>
<feature type="compositionally biased region" description="Basic and acidic residues" evidence="1">
    <location>
        <begin position="46"/>
        <end position="55"/>
    </location>
</feature>
<feature type="chain" id="PRO_5027976686" description="Secreted protein" evidence="2">
    <location>
        <begin position="19"/>
        <end position="112"/>
    </location>
</feature>
<feature type="signal peptide" evidence="2">
    <location>
        <begin position="1"/>
        <end position="18"/>
    </location>
</feature>
<evidence type="ECO:0000313" key="3">
    <source>
        <dbReference type="EMBL" id="MBA4615281.1"/>
    </source>
</evidence>
<dbReference type="EMBL" id="GISG01006694">
    <property type="protein sequence ID" value="MBA4615281.1"/>
    <property type="molecule type" value="Transcribed_RNA"/>
</dbReference>